<dbReference type="RefSeq" id="WP_070904850.1">
    <property type="nucleotide sequence ID" value="NZ_CP016378.1"/>
</dbReference>
<dbReference type="AlphaFoldDB" id="A0A1T3F4U1"/>
<dbReference type="GO" id="GO:0016301">
    <property type="term" value="F:kinase activity"/>
    <property type="evidence" value="ECO:0007669"/>
    <property type="project" value="UniProtKB-KW"/>
</dbReference>
<dbReference type="Proteomes" id="UP000188947">
    <property type="component" value="Unassembled WGS sequence"/>
</dbReference>
<keyword evidence="1" id="KW-0472">Membrane</keyword>
<feature type="transmembrane region" description="Helical" evidence="1">
    <location>
        <begin position="6"/>
        <end position="24"/>
    </location>
</feature>
<name>A0A1T3F4U1_ELIME</name>
<keyword evidence="3" id="KW-1185">Reference proteome</keyword>
<reference evidence="2 3" key="1">
    <citation type="submission" date="2016-11" db="EMBL/GenBank/DDBJ databases">
        <title>Genome sequence and comparative genomic analysis of clinical strain Elizabethkingia meningoseptica 61421 PRCM.</title>
        <authorList>
            <person name="Wang M."/>
            <person name="Hu S."/>
            <person name="Cao L."/>
            <person name="Jiang T."/>
            <person name="Zhou Y."/>
            <person name="Ming D."/>
        </authorList>
    </citation>
    <scope>NUCLEOTIDE SEQUENCE [LARGE SCALE GENOMIC DNA]</scope>
    <source>
        <strain evidence="2 3">61421 PRCM</strain>
    </source>
</reference>
<keyword evidence="1" id="KW-1133">Transmembrane helix</keyword>
<dbReference type="STRING" id="238.BBD35_03005"/>
<dbReference type="OrthoDB" id="1451298at2"/>
<keyword evidence="1" id="KW-0812">Transmembrane</keyword>
<gene>
    <name evidence="2" type="ORF">BMF97_01105</name>
</gene>
<accession>A0A1T3F4U1</accession>
<evidence type="ECO:0000256" key="1">
    <source>
        <dbReference type="SAM" id="Phobius"/>
    </source>
</evidence>
<keyword evidence="2" id="KW-0418">Kinase</keyword>
<evidence type="ECO:0000313" key="2">
    <source>
        <dbReference type="EMBL" id="OOH97894.1"/>
    </source>
</evidence>
<dbReference type="EMBL" id="MPOG01000001">
    <property type="protein sequence ID" value="OOH97894.1"/>
    <property type="molecule type" value="Genomic_DNA"/>
</dbReference>
<comment type="caution">
    <text evidence="2">The sequence shown here is derived from an EMBL/GenBank/DDBJ whole genome shotgun (WGS) entry which is preliminary data.</text>
</comment>
<sequence length="189" mass="21777">MKIKELFFFSLIAIVILAGGFYFYKSWKFKQDLQEVAPGSLVFIETVGFSGGQAQKVYKSAYRIDKIIQDTIFANPVNTITEIPYSVIDDESCSLLKDKGREIKINALSSDRGFFETKKLTVDQAENMFPVLKQSPFYYFKNETEKFIKRDFVSESVLKRWTNEPSVNNNFTNKYYPEGSVKGIDAFIK</sequence>
<keyword evidence="2" id="KW-0808">Transferase</keyword>
<evidence type="ECO:0000313" key="3">
    <source>
        <dbReference type="Proteomes" id="UP000188947"/>
    </source>
</evidence>
<proteinExistence type="predicted"/>
<dbReference type="eggNOG" id="ENOG503115S">
    <property type="taxonomic scope" value="Bacteria"/>
</dbReference>
<protein>
    <submittedName>
        <fullName evidence="2">Histidine kinase</fullName>
    </submittedName>
</protein>
<organism evidence="2 3">
    <name type="scientific">Elizabethkingia meningoseptica</name>
    <name type="common">Chryseobacterium meningosepticum</name>
    <dbReference type="NCBI Taxonomy" id="238"/>
    <lineage>
        <taxon>Bacteria</taxon>
        <taxon>Pseudomonadati</taxon>
        <taxon>Bacteroidota</taxon>
        <taxon>Flavobacteriia</taxon>
        <taxon>Flavobacteriales</taxon>
        <taxon>Weeksellaceae</taxon>
        <taxon>Elizabethkingia</taxon>
    </lineage>
</organism>